<dbReference type="SUPFAM" id="SSF48403">
    <property type="entry name" value="Ankyrin repeat"/>
    <property type="match status" value="1"/>
</dbReference>
<dbReference type="Gene3D" id="1.25.40.20">
    <property type="entry name" value="Ankyrin repeat-containing domain"/>
    <property type="match status" value="1"/>
</dbReference>
<dbReference type="EMBL" id="HBIM01001413">
    <property type="protein sequence ID" value="CAE0403005.1"/>
    <property type="molecule type" value="Transcribed_RNA"/>
</dbReference>
<evidence type="ECO:0000313" key="3">
    <source>
        <dbReference type="EMBL" id="CAE0403005.1"/>
    </source>
</evidence>
<proteinExistence type="predicted"/>
<dbReference type="PANTHER" id="PTHR24186">
    <property type="entry name" value="PROTEIN PHOSPHATASE 1 REGULATORY SUBUNIT"/>
    <property type="match status" value="1"/>
</dbReference>
<dbReference type="GO" id="GO:0005886">
    <property type="term" value="C:plasma membrane"/>
    <property type="evidence" value="ECO:0007669"/>
    <property type="project" value="TreeGrafter"/>
</dbReference>
<evidence type="ECO:0000256" key="2">
    <source>
        <dbReference type="ARBA" id="ARBA00023043"/>
    </source>
</evidence>
<sequence>MTSPPPCSFNWERKVLPSHTTTPKKTLWRELLHRDWGAARLRLTLYPGDAFYTPEEYDIRHHQSSSSRLDAERHGGVTTCLHVACRNRSPRDILELLLDIYPAATRRQDAEGWTPLHTHILHGSVGTMGNPSREAEFLHMFQLLLHMSLTRRVVRSIEYPPVSVASIHGHTTGAPLHLFCCHGHHDAKNELHLVQALVRADPSQVTRPDPNGCFPGTLLWRLYKNRCRRLREEPPSSDNGDPAKGTLRILFCFLEALWGKQQQTPHHTLHKVLEYQAKYAGPDRTDFVRLYLEAYPESLSCWDEGKLPLHVAAELWPRSVTRRTALMVWSLMPESTPDVADPLWRLGQAAPDAARKVDRRHGRLPLHYALTAPLTARGHIQQHQWTPPTCLEDDTGIDGLVQAHPMALTTLDPVTLLPAVGLVAWVASQVTVTSETALVGFLYSILRQEPCVLGFCRIGS</sequence>
<keyword evidence="1" id="KW-0677">Repeat</keyword>
<protein>
    <submittedName>
        <fullName evidence="3">Uncharacterized protein</fullName>
    </submittedName>
</protein>
<dbReference type="AlphaFoldDB" id="A0A7S3KY97"/>
<reference evidence="3" key="1">
    <citation type="submission" date="2021-01" db="EMBL/GenBank/DDBJ databases">
        <authorList>
            <person name="Corre E."/>
            <person name="Pelletier E."/>
            <person name="Niang G."/>
            <person name="Scheremetjew M."/>
            <person name="Finn R."/>
            <person name="Kale V."/>
            <person name="Holt S."/>
            <person name="Cochrane G."/>
            <person name="Meng A."/>
            <person name="Brown T."/>
            <person name="Cohen L."/>
        </authorList>
    </citation>
    <scope>NUCLEOTIDE SEQUENCE</scope>
    <source>
        <strain evidence="3">CCMP127</strain>
    </source>
</reference>
<dbReference type="PANTHER" id="PTHR24186:SF46">
    <property type="entry name" value="PROTEIN ACCELERATED CELL DEATH 6-LIKE"/>
    <property type="match status" value="1"/>
</dbReference>
<evidence type="ECO:0000256" key="1">
    <source>
        <dbReference type="ARBA" id="ARBA00022737"/>
    </source>
</evidence>
<dbReference type="InterPro" id="IPR036770">
    <property type="entry name" value="Ankyrin_rpt-contain_sf"/>
</dbReference>
<name>A0A7S3KY97_9STRA</name>
<gene>
    <name evidence="3" type="ORF">ACOF00016_LOCUS1230</name>
</gene>
<organism evidence="3">
    <name type="scientific">Amphora coffeiformis</name>
    <dbReference type="NCBI Taxonomy" id="265554"/>
    <lineage>
        <taxon>Eukaryota</taxon>
        <taxon>Sar</taxon>
        <taxon>Stramenopiles</taxon>
        <taxon>Ochrophyta</taxon>
        <taxon>Bacillariophyta</taxon>
        <taxon>Bacillariophyceae</taxon>
        <taxon>Bacillariophycidae</taxon>
        <taxon>Thalassiophysales</taxon>
        <taxon>Catenulaceae</taxon>
        <taxon>Amphora</taxon>
    </lineage>
</organism>
<keyword evidence="2" id="KW-0040">ANK repeat</keyword>
<accession>A0A7S3KY97</accession>